<feature type="domain" description="GST N-terminal" evidence="2">
    <location>
        <begin position="7"/>
        <end position="76"/>
    </location>
</feature>
<reference evidence="3 4" key="1">
    <citation type="submission" date="2018-01" db="EMBL/GenBank/DDBJ databases">
        <authorList>
            <person name="Yu X.-D."/>
        </authorList>
    </citation>
    <scope>NUCLEOTIDE SEQUENCE [LARGE SCALE GENOMIC DNA]</scope>
    <source>
        <strain evidence="3 4">ZX-21</strain>
    </source>
</reference>
<dbReference type="InterPro" id="IPR036249">
    <property type="entry name" value="Thioredoxin-like_sf"/>
</dbReference>
<proteinExistence type="predicted"/>
<dbReference type="AlphaFoldDB" id="A0A2S4HAY2"/>
<dbReference type="SUPFAM" id="SSF47616">
    <property type="entry name" value="GST C-terminal domain-like"/>
    <property type="match status" value="1"/>
</dbReference>
<evidence type="ECO:0000259" key="2">
    <source>
        <dbReference type="Pfam" id="PF13417"/>
    </source>
</evidence>
<dbReference type="InterPro" id="IPR036282">
    <property type="entry name" value="Glutathione-S-Trfase_C_sf"/>
</dbReference>
<evidence type="ECO:0000259" key="1">
    <source>
        <dbReference type="Pfam" id="PF00043"/>
    </source>
</evidence>
<gene>
    <name evidence="3" type="ORF">C0068_19245</name>
</gene>
<dbReference type="SUPFAM" id="SSF52833">
    <property type="entry name" value="Thioredoxin-like"/>
    <property type="match status" value="1"/>
</dbReference>
<name>A0A2S4HAY2_9GAMM</name>
<protein>
    <submittedName>
        <fullName evidence="3">Glutathione S-transferase</fullName>
    </submittedName>
</protein>
<organism evidence="3 4">
    <name type="scientific">Zhongshania marina</name>
    <dbReference type="NCBI Taxonomy" id="2304603"/>
    <lineage>
        <taxon>Bacteria</taxon>
        <taxon>Pseudomonadati</taxon>
        <taxon>Pseudomonadota</taxon>
        <taxon>Gammaproteobacteria</taxon>
        <taxon>Cellvibrionales</taxon>
        <taxon>Spongiibacteraceae</taxon>
        <taxon>Zhongshania</taxon>
    </lineage>
</organism>
<evidence type="ECO:0000313" key="4">
    <source>
        <dbReference type="Proteomes" id="UP000237222"/>
    </source>
</evidence>
<feature type="domain" description="Glutathione S-transferase C-terminal" evidence="1">
    <location>
        <begin position="151"/>
        <end position="216"/>
    </location>
</feature>
<accession>A0A2S4HAY2</accession>
<dbReference type="InterPro" id="IPR004045">
    <property type="entry name" value="Glutathione_S-Trfase_N"/>
</dbReference>
<dbReference type="Gene3D" id="3.40.30.110">
    <property type="match status" value="2"/>
</dbReference>
<dbReference type="Pfam" id="PF13417">
    <property type="entry name" value="GST_N_3"/>
    <property type="match status" value="1"/>
</dbReference>
<dbReference type="InterPro" id="IPR004046">
    <property type="entry name" value="GST_C"/>
</dbReference>
<dbReference type="EMBL" id="PQGG01000044">
    <property type="protein sequence ID" value="POP51117.1"/>
    <property type="molecule type" value="Genomic_DNA"/>
</dbReference>
<dbReference type="Proteomes" id="UP000237222">
    <property type="component" value="Unassembled WGS sequence"/>
</dbReference>
<sequence>MQEMIILHHYDNSPYAEKIRLMFGLTNMSWSSLLSPAWPPRPNLDPLTGGYRRIPVAQIGADIFCDTALIAQEVARLSGSAALDPTAVDGRALELMKQAEGQAFFAAIATVPPLRLLTTMMKGFGPIGTYRFIKDRVSLLKGGTSRPPKGDKAKVVMESLFYALEGSLAESAWVGGDSPSVADLAVYHPLWLHVSCNRKPLEASQKIQQWYSRVENIGHGTRSEITQADAFNAARQAEPRALPASIKDTPVAIGSAVQVAPSDYGLVPVAGTLTALTENRIIVARQTSDFGLLHIHFPRAGYSIVAK</sequence>
<dbReference type="RefSeq" id="WP_103686081.1">
    <property type="nucleotide sequence ID" value="NZ_PQGG01000044.1"/>
</dbReference>
<comment type="caution">
    <text evidence="3">The sequence shown here is derived from an EMBL/GenBank/DDBJ whole genome shotgun (WGS) entry which is preliminary data.</text>
</comment>
<dbReference type="Pfam" id="PF00043">
    <property type="entry name" value="GST_C"/>
    <property type="match status" value="1"/>
</dbReference>
<dbReference type="OrthoDB" id="5791869at2"/>
<evidence type="ECO:0000313" key="3">
    <source>
        <dbReference type="EMBL" id="POP51117.1"/>
    </source>
</evidence>